<keyword evidence="11" id="KW-1185">Reference proteome</keyword>
<evidence type="ECO:0000256" key="6">
    <source>
        <dbReference type="ARBA" id="ARBA00022989"/>
    </source>
</evidence>
<dbReference type="PANTHER" id="PTHR21304">
    <property type="entry name" value="MICOS COMPLEX SUBUNIT MIC10"/>
    <property type="match status" value="1"/>
</dbReference>
<comment type="subcellular location">
    <subcellularLocation>
        <location evidence="2 9">Mitochondrion inner membrane</location>
        <topology evidence="2 9">Single-pass membrane protein</topology>
    </subcellularLocation>
</comment>
<protein>
    <recommendedName>
        <fullName evidence="9">MICOS complex subunit MIC10</fullName>
    </recommendedName>
</protein>
<keyword evidence="5 9" id="KW-0999">Mitochondrion inner membrane</keyword>
<evidence type="ECO:0000256" key="5">
    <source>
        <dbReference type="ARBA" id="ARBA00022792"/>
    </source>
</evidence>
<evidence type="ECO:0000256" key="8">
    <source>
        <dbReference type="ARBA" id="ARBA00023136"/>
    </source>
</evidence>
<keyword evidence="8 9" id="KW-0472">Membrane</keyword>
<keyword evidence="7 9" id="KW-0496">Mitochondrion</keyword>
<evidence type="ECO:0000313" key="10">
    <source>
        <dbReference type="EMBL" id="WFD39095.1"/>
    </source>
</evidence>
<dbReference type="GO" id="GO:0061617">
    <property type="term" value="C:MICOS complex"/>
    <property type="evidence" value="ECO:0007669"/>
    <property type="project" value="UniProtKB-UniRule"/>
</dbReference>
<keyword evidence="4 9" id="KW-0812">Transmembrane</keyword>
<dbReference type="Gene3D" id="1.20.120.20">
    <property type="entry name" value="Apolipoprotein"/>
    <property type="match status" value="1"/>
</dbReference>
<dbReference type="GeneID" id="85225715"/>
<dbReference type="EMBL" id="CP119960">
    <property type="protein sequence ID" value="WFD39095.1"/>
    <property type="molecule type" value="Genomic_DNA"/>
</dbReference>
<name>A0AAF0F1J4_9BASI</name>
<comment type="similarity">
    <text evidence="3 9">Belongs to the MICOS complex subunit Mic10 family.</text>
</comment>
<comment type="function">
    <text evidence="1 9">Component of the MICOS complex, a large protein complex of the mitochondrial inner membrane that plays crucial roles in the maintenance of crista junctions, inner membrane architecture, and formation of contact sites to the outer membrane.</text>
</comment>
<dbReference type="InterPro" id="IPR007512">
    <property type="entry name" value="Mic10"/>
</dbReference>
<dbReference type="SUPFAM" id="SSF47162">
    <property type="entry name" value="Apolipoprotein"/>
    <property type="match status" value="1"/>
</dbReference>
<evidence type="ECO:0000256" key="7">
    <source>
        <dbReference type="ARBA" id="ARBA00023128"/>
    </source>
</evidence>
<comment type="subunit">
    <text evidence="9">Component of the mitochondrial contact site and cristae organizing system (MICOS) complex.</text>
</comment>
<gene>
    <name evidence="10" type="ORF">MJAP1_002066</name>
</gene>
<dbReference type="RefSeq" id="XP_060121992.1">
    <property type="nucleotide sequence ID" value="XM_060266009.1"/>
</dbReference>
<dbReference type="AlphaFoldDB" id="A0AAF0F1J4"/>
<accession>A0AAF0F1J4</accession>
<dbReference type="PANTHER" id="PTHR21304:SF0">
    <property type="entry name" value="MICOS COMPLEX SUBUNIT MIC10"/>
    <property type="match status" value="1"/>
</dbReference>
<organism evidence="10 11">
    <name type="scientific">Malassezia japonica</name>
    <dbReference type="NCBI Taxonomy" id="223818"/>
    <lineage>
        <taxon>Eukaryota</taxon>
        <taxon>Fungi</taxon>
        <taxon>Dikarya</taxon>
        <taxon>Basidiomycota</taxon>
        <taxon>Ustilaginomycotina</taxon>
        <taxon>Malasseziomycetes</taxon>
        <taxon>Malasseziales</taxon>
        <taxon>Malasseziaceae</taxon>
        <taxon>Malassezia</taxon>
    </lineage>
</organism>
<reference evidence="10" key="1">
    <citation type="submission" date="2023-03" db="EMBL/GenBank/DDBJ databases">
        <title>Mating type loci evolution in Malassezia.</title>
        <authorList>
            <person name="Coelho M.A."/>
        </authorList>
    </citation>
    <scope>NUCLEOTIDE SEQUENCE</scope>
    <source>
        <strain evidence="10">CBS 9431</strain>
    </source>
</reference>
<evidence type="ECO:0000313" key="11">
    <source>
        <dbReference type="Proteomes" id="UP001217754"/>
    </source>
</evidence>
<evidence type="ECO:0000256" key="2">
    <source>
        <dbReference type="ARBA" id="ARBA00004434"/>
    </source>
</evidence>
<evidence type="ECO:0000256" key="1">
    <source>
        <dbReference type="ARBA" id="ARBA00002689"/>
    </source>
</evidence>
<keyword evidence="6 9" id="KW-1133">Transmembrane helix</keyword>
<evidence type="ECO:0000256" key="3">
    <source>
        <dbReference type="ARBA" id="ARBA00006792"/>
    </source>
</evidence>
<sequence>MSVKPGGNLASEDVLNKKLDLCISNAIVKTGIGFSAGVVLSVLLLKRRSWPVWLGTGFGLGAGYTDCERSFNPVSVPGVRLIPGSAASSVPDSQFGKLQQRVGELFGKAKDEVEDNVNPAVGDIRDTAQKRFAELSEKGRDAVENQVHNLQDAAHDLTAKFQDKTQDLQDAVKDVKQTADDKVRRV</sequence>
<dbReference type="Pfam" id="PF04418">
    <property type="entry name" value="DUF543"/>
    <property type="match status" value="1"/>
</dbReference>
<feature type="transmembrane region" description="Helical" evidence="9">
    <location>
        <begin position="26"/>
        <end position="45"/>
    </location>
</feature>
<evidence type="ECO:0000256" key="4">
    <source>
        <dbReference type="ARBA" id="ARBA00022692"/>
    </source>
</evidence>
<dbReference type="Proteomes" id="UP001217754">
    <property type="component" value="Chromosome 3"/>
</dbReference>
<proteinExistence type="inferred from homology"/>
<evidence type="ECO:0000256" key="9">
    <source>
        <dbReference type="RuleBase" id="RU363011"/>
    </source>
</evidence>